<dbReference type="Gene3D" id="3.30.450.20">
    <property type="entry name" value="PAS domain"/>
    <property type="match status" value="1"/>
</dbReference>
<dbReference type="NCBIfam" id="TIGR00254">
    <property type="entry name" value="GGDEF"/>
    <property type="match status" value="1"/>
</dbReference>
<feature type="transmembrane region" description="Helical" evidence="1">
    <location>
        <begin position="211"/>
        <end position="230"/>
    </location>
</feature>
<dbReference type="InterPro" id="IPR035965">
    <property type="entry name" value="PAS-like_dom_sf"/>
</dbReference>
<dbReference type="AlphaFoldDB" id="A0A1G7MI53"/>
<dbReference type="SUPFAM" id="SSF55073">
    <property type="entry name" value="Nucleotide cyclase"/>
    <property type="match status" value="1"/>
</dbReference>
<feature type="transmembrane region" description="Helical" evidence="1">
    <location>
        <begin position="178"/>
        <end position="199"/>
    </location>
</feature>
<sequence length="507" mass="58797">MNEVEVYTYGIIYLLPVLVFIFMAADVIIRNSRKTEHRIVFLFTCCYISLFIEEYVRHQLPLSYSPVLNAVWFSNTGILIPGLGLHFIAKFSGMDKKMPRYLYPWIFYLPFLVIVINLLSQHEVISSSKFVQEGLWKYPIFNTPYYIALTVSIMVSFSYIIILYLGKKNAIVREHKQIYNLLMFGVVLTLAWIAVFGYFQWGDWFPPYSYIYGGLVFSSVLRLAMVRYDFLSFESKRYEKLFNMSPAAILMIELSGRIKEANPSAIQLFHSSNLMQTSLYTLVDSELEHRIRSSREIKDYETKICTGSKVIETLIDGDYVTVDNVAHIILIVRDITMEKVHQEEIKFLAYHDPLTELPNRRFFYEKLEETIQDVVEKEQHLAILLIDLDNFKYTNDQYGHQAGDEVLKHVAMLIKRTAEPIGMAARLGGDEFVMFIRDDQSMASIDELISGLRYSLIKEELDYMGSKLSASMSIGISFFPEDGRDVDTLMNKADKDMYQIKEISKQA</sequence>
<dbReference type="NCBIfam" id="TIGR00229">
    <property type="entry name" value="sensory_box"/>
    <property type="match status" value="1"/>
</dbReference>
<evidence type="ECO:0000313" key="3">
    <source>
        <dbReference type="EMBL" id="SDF60790.1"/>
    </source>
</evidence>
<dbReference type="InterPro" id="IPR043128">
    <property type="entry name" value="Rev_trsase/Diguanyl_cyclase"/>
</dbReference>
<feature type="transmembrane region" description="Helical" evidence="1">
    <location>
        <begin position="70"/>
        <end position="89"/>
    </location>
</feature>
<dbReference type="SMART" id="SM00267">
    <property type="entry name" value="GGDEF"/>
    <property type="match status" value="1"/>
</dbReference>
<dbReference type="EMBL" id="FNBG01000013">
    <property type="protein sequence ID" value="SDF60790.1"/>
    <property type="molecule type" value="Genomic_DNA"/>
</dbReference>
<dbReference type="RefSeq" id="WP_091230755.1">
    <property type="nucleotide sequence ID" value="NZ_FNBG01000013.1"/>
</dbReference>
<organism evidence="3 4">
    <name type="scientific">Fontibacillus panacisegetis</name>
    <dbReference type="NCBI Taxonomy" id="670482"/>
    <lineage>
        <taxon>Bacteria</taxon>
        <taxon>Bacillati</taxon>
        <taxon>Bacillota</taxon>
        <taxon>Bacilli</taxon>
        <taxon>Bacillales</taxon>
        <taxon>Paenibacillaceae</taxon>
        <taxon>Fontibacillus</taxon>
    </lineage>
</organism>
<proteinExistence type="predicted"/>
<keyword evidence="1" id="KW-0472">Membrane</keyword>
<name>A0A1G7MI53_9BACL</name>
<feature type="transmembrane region" description="Helical" evidence="1">
    <location>
        <begin position="6"/>
        <end position="27"/>
    </location>
</feature>
<dbReference type="CDD" id="cd01949">
    <property type="entry name" value="GGDEF"/>
    <property type="match status" value="1"/>
</dbReference>
<feature type="transmembrane region" description="Helical" evidence="1">
    <location>
        <begin position="39"/>
        <end position="58"/>
    </location>
</feature>
<dbReference type="SUPFAM" id="SSF55785">
    <property type="entry name" value="PYP-like sensor domain (PAS domain)"/>
    <property type="match status" value="1"/>
</dbReference>
<evidence type="ECO:0000256" key="1">
    <source>
        <dbReference type="SAM" id="Phobius"/>
    </source>
</evidence>
<feature type="transmembrane region" description="Helical" evidence="1">
    <location>
        <begin position="145"/>
        <end position="166"/>
    </location>
</feature>
<evidence type="ECO:0000259" key="2">
    <source>
        <dbReference type="PROSITE" id="PS50887"/>
    </source>
</evidence>
<dbReference type="Pfam" id="PF13188">
    <property type="entry name" value="PAS_8"/>
    <property type="match status" value="1"/>
</dbReference>
<feature type="domain" description="GGDEF" evidence="2">
    <location>
        <begin position="379"/>
        <end position="507"/>
    </location>
</feature>
<feature type="transmembrane region" description="Helical" evidence="1">
    <location>
        <begin position="101"/>
        <end position="120"/>
    </location>
</feature>
<dbReference type="Proteomes" id="UP000198972">
    <property type="component" value="Unassembled WGS sequence"/>
</dbReference>
<dbReference type="Gene3D" id="3.30.70.270">
    <property type="match status" value="1"/>
</dbReference>
<dbReference type="PANTHER" id="PTHR46663:SF2">
    <property type="entry name" value="GGDEF DOMAIN-CONTAINING PROTEIN"/>
    <property type="match status" value="1"/>
</dbReference>
<accession>A0A1G7MI53</accession>
<reference evidence="3 4" key="1">
    <citation type="submission" date="2016-10" db="EMBL/GenBank/DDBJ databases">
        <authorList>
            <person name="de Groot N.N."/>
        </authorList>
    </citation>
    <scope>NUCLEOTIDE SEQUENCE [LARGE SCALE GENOMIC DNA]</scope>
    <source>
        <strain evidence="3 4">DSM 28129</strain>
    </source>
</reference>
<dbReference type="InterPro" id="IPR029787">
    <property type="entry name" value="Nucleotide_cyclase"/>
</dbReference>
<dbReference type="InterPro" id="IPR000014">
    <property type="entry name" value="PAS"/>
</dbReference>
<evidence type="ECO:0000313" key="4">
    <source>
        <dbReference type="Proteomes" id="UP000198972"/>
    </source>
</evidence>
<dbReference type="PANTHER" id="PTHR46663">
    <property type="entry name" value="DIGUANYLATE CYCLASE DGCT-RELATED"/>
    <property type="match status" value="1"/>
</dbReference>
<dbReference type="InterPro" id="IPR052163">
    <property type="entry name" value="DGC-Regulatory_Protein"/>
</dbReference>
<protein>
    <submittedName>
        <fullName evidence="3">PAS domain S-box-containing protein/diguanylate cyclase (GGDEF) domain-containing protein</fullName>
    </submittedName>
</protein>
<gene>
    <name evidence="3" type="ORF">SAMN04488542_113111</name>
</gene>
<keyword evidence="1" id="KW-1133">Transmembrane helix</keyword>
<dbReference type="PROSITE" id="PS50887">
    <property type="entry name" value="GGDEF"/>
    <property type="match status" value="1"/>
</dbReference>
<dbReference type="InterPro" id="IPR000160">
    <property type="entry name" value="GGDEF_dom"/>
</dbReference>
<dbReference type="OrthoDB" id="9759607at2"/>
<dbReference type="Pfam" id="PF00990">
    <property type="entry name" value="GGDEF"/>
    <property type="match status" value="1"/>
</dbReference>
<keyword evidence="1" id="KW-0812">Transmembrane</keyword>
<keyword evidence="4" id="KW-1185">Reference proteome</keyword>
<dbReference type="STRING" id="670482.SAMN04488542_113111"/>